<evidence type="ECO:0000259" key="11">
    <source>
        <dbReference type="Pfam" id="PF08234"/>
    </source>
</evidence>
<keyword evidence="5 9" id="KW-0995">Kinetochore</keyword>
<accession>A0ABR2VLE0</accession>
<keyword evidence="3 9" id="KW-0132">Cell division</keyword>
<keyword evidence="6 10" id="KW-0175">Coiled coil</keyword>
<reference evidence="12 13" key="1">
    <citation type="submission" date="2023-04" db="EMBL/GenBank/DDBJ databases">
        <title>Genome of Basidiobolus ranarum AG-B5.</title>
        <authorList>
            <person name="Stajich J.E."/>
            <person name="Carter-House D."/>
            <person name="Gryganskyi A."/>
        </authorList>
    </citation>
    <scope>NUCLEOTIDE SEQUENCE [LARGE SCALE GENOMIC DNA]</scope>
    <source>
        <strain evidence="12 13">AG-B5</strain>
    </source>
</reference>
<evidence type="ECO:0000256" key="8">
    <source>
        <dbReference type="ARBA" id="ARBA00023328"/>
    </source>
</evidence>
<dbReference type="Pfam" id="PF08234">
    <property type="entry name" value="Spindle_Spc25"/>
    <property type="match status" value="1"/>
</dbReference>
<dbReference type="InterPro" id="IPR045143">
    <property type="entry name" value="Spc25"/>
</dbReference>
<proteinExistence type="inferred from homology"/>
<comment type="subunit">
    <text evidence="9">Component of the NDC80 complex.</text>
</comment>
<keyword evidence="2 9" id="KW-0158">Chromosome</keyword>
<gene>
    <name evidence="12" type="primary">SPC25_3</name>
    <name evidence="12" type="ORF">K7432_016648</name>
</gene>
<comment type="caution">
    <text evidence="12">The sequence shown here is derived from an EMBL/GenBank/DDBJ whole genome shotgun (WGS) entry which is preliminary data.</text>
</comment>
<evidence type="ECO:0000256" key="10">
    <source>
        <dbReference type="SAM" id="Coils"/>
    </source>
</evidence>
<keyword evidence="4 9" id="KW-0498">Mitosis</keyword>
<sequence length="242" mass="28393">MLGQTNFVTTNSDLSLPNVNFAADGLRTSLQTFLKQFDTFIKNGKEEILSKRQDWLKNLTELNETSNKLKSETEYYQSEETNLSKNLDKEKRRIAELKTDLANLQKNNKDSKSKEESLLQQIRLVREEIRKKKQERAIQVQALQSQQVLNEPELNFYEEKLALSIIGDEEDRITFLFTNIDANNHSREFKFTMDVSQRTYKVPVCQPMVESLNSLLDSLNENRDFYTFVKKMRQAFVECVRN</sequence>
<dbReference type="CDD" id="cd23784">
    <property type="entry name" value="RWD_Spc25"/>
    <property type="match status" value="1"/>
</dbReference>
<protein>
    <recommendedName>
        <fullName evidence="9">Kinetochore protein SPC25</fullName>
    </recommendedName>
</protein>
<evidence type="ECO:0000256" key="5">
    <source>
        <dbReference type="ARBA" id="ARBA00022838"/>
    </source>
</evidence>
<dbReference type="PANTHER" id="PTHR14281:SF0">
    <property type="entry name" value="KINETOCHORE PROTEIN SPC25"/>
    <property type="match status" value="1"/>
</dbReference>
<comment type="function">
    <text evidence="9">Acts as a component of the essential kinetochore-associated NDC80 complex, which is required for chromosome segregation and spindle checkpoint activity.</text>
</comment>
<evidence type="ECO:0000256" key="1">
    <source>
        <dbReference type="ARBA" id="ARBA00006379"/>
    </source>
</evidence>
<dbReference type="Proteomes" id="UP001479436">
    <property type="component" value="Unassembled WGS sequence"/>
</dbReference>
<evidence type="ECO:0000256" key="3">
    <source>
        <dbReference type="ARBA" id="ARBA00022618"/>
    </source>
</evidence>
<comment type="subcellular location">
    <subcellularLocation>
        <location evidence="9">Nucleus</location>
    </subcellularLocation>
    <subcellularLocation>
        <location evidence="9">Chromosome</location>
        <location evidence="9">Centromere</location>
        <location evidence="9">Kinetochore</location>
    </subcellularLocation>
</comment>
<dbReference type="InterPro" id="IPR013255">
    <property type="entry name" value="Spc25_C"/>
</dbReference>
<dbReference type="EMBL" id="JASJQH010009769">
    <property type="protein sequence ID" value="KAK9675103.1"/>
    <property type="molecule type" value="Genomic_DNA"/>
</dbReference>
<keyword evidence="13" id="KW-1185">Reference proteome</keyword>
<feature type="coiled-coil region" evidence="10">
    <location>
        <begin position="45"/>
        <end position="135"/>
    </location>
</feature>
<name>A0ABR2VLE0_9FUNG</name>
<evidence type="ECO:0000256" key="2">
    <source>
        <dbReference type="ARBA" id="ARBA00022454"/>
    </source>
</evidence>
<organism evidence="12 13">
    <name type="scientific">Basidiobolus ranarum</name>
    <dbReference type="NCBI Taxonomy" id="34480"/>
    <lineage>
        <taxon>Eukaryota</taxon>
        <taxon>Fungi</taxon>
        <taxon>Fungi incertae sedis</taxon>
        <taxon>Zoopagomycota</taxon>
        <taxon>Entomophthoromycotina</taxon>
        <taxon>Basidiobolomycetes</taxon>
        <taxon>Basidiobolales</taxon>
        <taxon>Basidiobolaceae</taxon>
        <taxon>Basidiobolus</taxon>
    </lineage>
</organism>
<dbReference type="Gene3D" id="3.30.457.50">
    <property type="entry name" value="Chromosome segregation protein Spc25"/>
    <property type="match status" value="1"/>
</dbReference>
<evidence type="ECO:0000256" key="9">
    <source>
        <dbReference type="RuleBase" id="RU367150"/>
    </source>
</evidence>
<feature type="domain" description="Chromosome segregation protein Spc25 C-terminal" evidence="11">
    <location>
        <begin position="169"/>
        <end position="237"/>
    </location>
</feature>
<evidence type="ECO:0000313" key="12">
    <source>
        <dbReference type="EMBL" id="KAK9675103.1"/>
    </source>
</evidence>
<dbReference type="PANTHER" id="PTHR14281">
    <property type="entry name" value="KINETOCHORE PROTEIN SPC25-RELATED"/>
    <property type="match status" value="1"/>
</dbReference>
<evidence type="ECO:0000313" key="13">
    <source>
        <dbReference type="Proteomes" id="UP001479436"/>
    </source>
</evidence>
<evidence type="ECO:0000256" key="4">
    <source>
        <dbReference type="ARBA" id="ARBA00022776"/>
    </source>
</evidence>
<keyword evidence="7 9" id="KW-0131">Cell cycle</keyword>
<keyword evidence="8 9" id="KW-0137">Centromere</keyword>
<comment type="similarity">
    <text evidence="1 9">Belongs to the SPC25 family.</text>
</comment>
<keyword evidence="9" id="KW-0539">Nucleus</keyword>
<evidence type="ECO:0000256" key="6">
    <source>
        <dbReference type="ARBA" id="ARBA00023054"/>
    </source>
</evidence>
<evidence type="ECO:0000256" key="7">
    <source>
        <dbReference type="ARBA" id="ARBA00023306"/>
    </source>
</evidence>